<dbReference type="Proteomes" id="UP000676409">
    <property type="component" value="Chromosome"/>
</dbReference>
<evidence type="ECO:0000256" key="2">
    <source>
        <dbReference type="ARBA" id="ARBA00022649"/>
    </source>
</evidence>
<keyword evidence="6 8" id="KW-0460">Magnesium</keyword>
<evidence type="ECO:0000313" key="11">
    <source>
        <dbReference type="Proteomes" id="UP000676409"/>
    </source>
</evidence>
<dbReference type="InterPro" id="IPR022907">
    <property type="entry name" value="VapC_family"/>
</dbReference>
<dbReference type="GO" id="GO:0016787">
    <property type="term" value="F:hydrolase activity"/>
    <property type="evidence" value="ECO:0007669"/>
    <property type="project" value="UniProtKB-KW"/>
</dbReference>
<dbReference type="EC" id="3.1.-.-" evidence="8"/>
<feature type="domain" description="PIN" evidence="9">
    <location>
        <begin position="1"/>
        <end position="127"/>
    </location>
</feature>
<evidence type="ECO:0000256" key="1">
    <source>
        <dbReference type="ARBA" id="ARBA00001946"/>
    </source>
</evidence>
<dbReference type="PANTHER" id="PTHR33653">
    <property type="entry name" value="RIBONUCLEASE VAPC2"/>
    <property type="match status" value="1"/>
</dbReference>
<evidence type="ECO:0000259" key="9">
    <source>
        <dbReference type="Pfam" id="PF01850"/>
    </source>
</evidence>
<evidence type="ECO:0000256" key="6">
    <source>
        <dbReference type="ARBA" id="ARBA00022842"/>
    </source>
</evidence>
<dbReference type="AlphaFoldDB" id="A0A975IWI9"/>
<dbReference type="Pfam" id="PF01850">
    <property type="entry name" value="PIN"/>
    <property type="match status" value="1"/>
</dbReference>
<dbReference type="GO" id="GO:0000287">
    <property type="term" value="F:magnesium ion binding"/>
    <property type="evidence" value="ECO:0007669"/>
    <property type="project" value="UniProtKB-UniRule"/>
</dbReference>
<sequence>MLIDTSALMAIILKEPEADSFIERLQGAQHRYTSPLVVLEAVMRLSSLLDAGVPEIKTFVGKVLAEAGVEVVPINARMADLAVEAFDRFGKGRHPARLNLADCMSYAAAKAYRTPLLYKGEDFSKTDLA</sequence>
<dbReference type="PANTHER" id="PTHR33653:SF1">
    <property type="entry name" value="RIBONUCLEASE VAPC2"/>
    <property type="match status" value="1"/>
</dbReference>
<evidence type="ECO:0000256" key="4">
    <source>
        <dbReference type="ARBA" id="ARBA00022723"/>
    </source>
</evidence>
<evidence type="ECO:0000256" key="5">
    <source>
        <dbReference type="ARBA" id="ARBA00022801"/>
    </source>
</evidence>
<evidence type="ECO:0000256" key="3">
    <source>
        <dbReference type="ARBA" id="ARBA00022722"/>
    </source>
</evidence>
<evidence type="ECO:0000256" key="7">
    <source>
        <dbReference type="ARBA" id="ARBA00038093"/>
    </source>
</evidence>
<dbReference type="KEGG" id="caul:KCG34_08710"/>
<gene>
    <name evidence="8" type="primary">vapC</name>
    <name evidence="10" type="ORF">KCG34_08710</name>
</gene>
<keyword evidence="4 8" id="KW-0479">Metal-binding</keyword>
<keyword evidence="3 8" id="KW-0540">Nuclease</keyword>
<dbReference type="HAMAP" id="MF_00265">
    <property type="entry name" value="VapC_Nob1"/>
    <property type="match status" value="1"/>
</dbReference>
<comment type="cofactor">
    <cofactor evidence="1 8">
        <name>Mg(2+)</name>
        <dbReference type="ChEBI" id="CHEBI:18420"/>
    </cofactor>
</comment>
<comment type="similarity">
    <text evidence="7 8">Belongs to the PINc/VapC protein family.</text>
</comment>
<dbReference type="RefSeq" id="WP_211939979.1">
    <property type="nucleotide sequence ID" value="NZ_CP073078.1"/>
</dbReference>
<dbReference type="EMBL" id="CP073078">
    <property type="protein sequence ID" value="QUD89928.1"/>
    <property type="molecule type" value="Genomic_DNA"/>
</dbReference>
<comment type="function">
    <text evidence="8">Toxic component of a toxin-antitoxin (TA) system. An RNase.</text>
</comment>
<dbReference type="SUPFAM" id="SSF88723">
    <property type="entry name" value="PIN domain-like"/>
    <property type="match status" value="1"/>
</dbReference>
<evidence type="ECO:0000256" key="8">
    <source>
        <dbReference type="HAMAP-Rule" id="MF_00265"/>
    </source>
</evidence>
<dbReference type="InterPro" id="IPR002716">
    <property type="entry name" value="PIN_dom"/>
</dbReference>
<protein>
    <recommendedName>
        <fullName evidence="8">Ribonuclease VapC</fullName>
        <shortName evidence="8">RNase VapC</shortName>
        <ecNumber evidence="8">3.1.-.-</ecNumber>
    </recommendedName>
    <alternativeName>
        <fullName evidence="8">Toxin VapC</fullName>
    </alternativeName>
</protein>
<keyword evidence="8" id="KW-0800">Toxin</keyword>
<name>A0A975IWI9_9CAUL</name>
<proteinExistence type="inferred from homology"/>
<feature type="binding site" evidence="8">
    <location>
        <position position="4"/>
    </location>
    <ligand>
        <name>Mg(2+)</name>
        <dbReference type="ChEBI" id="CHEBI:18420"/>
    </ligand>
</feature>
<organism evidence="10 11">
    <name type="scientific">Phenylobacterium montanum</name>
    <dbReference type="NCBI Taxonomy" id="2823693"/>
    <lineage>
        <taxon>Bacteria</taxon>
        <taxon>Pseudomonadati</taxon>
        <taxon>Pseudomonadota</taxon>
        <taxon>Alphaproteobacteria</taxon>
        <taxon>Caulobacterales</taxon>
        <taxon>Caulobacteraceae</taxon>
        <taxon>Phenylobacterium</taxon>
    </lineage>
</organism>
<dbReference type="InterPro" id="IPR050556">
    <property type="entry name" value="Type_II_TA_system_RNase"/>
</dbReference>
<dbReference type="InterPro" id="IPR029060">
    <property type="entry name" value="PIN-like_dom_sf"/>
</dbReference>
<evidence type="ECO:0000313" key="10">
    <source>
        <dbReference type="EMBL" id="QUD89928.1"/>
    </source>
</evidence>
<keyword evidence="5 8" id="KW-0378">Hydrolase</keyword>
<dbReference type="GO" id="GO:0004540">
    <property type="term" value="F:RNA nuclease activity"/>
    <property type="evidence" value="ECO:0007669"/>
    <property type="project" value="InterPro"/>
</dbReference>
<accession>A0A975IWI9</accession>
<feature type="binding site" evidence="8">
    <location>
        <position position="102"/>
    </location>
    <ligand>
        <name>Mg(2+)</name>
        <dbReference type="ChEBI" id="CHEBI:18420"/>
    </ligand>
</feature>
<keyword evidence="2 8" id="KW-1277">Toxin-antitoxin system</keyword>
<keyword evidence="11" id="KW-1185">Reference proteome</keyword>
<dbReference type="CDD" id="cd09871">
    <property type="entry name" value="PIN_MtVapC28-VapC30-like"/>
    <property type="match status" value="1"/>
</dbReference>
<dbReference type="GO" id="GO:0090729">
    <property type="term" value="F:toxin activity"/>
    <property type="evidence" value="ECO:0007669"/>
    <property type="project" value="UniProtKB-KW"/>
</dbReference>
<reference evidence="10" key="1">
    <citation type="submission" date="2021-04" db="EMBL/GenBank/DDBJ databases">
        <title>The complete genome sequence of Caulobacter sp. S6.</title>
        <authorList>
            <person name="Tang Y."/>
            <person name="Ouyang W."/>
            <person name="Liu Q."/>
            <person name="Huang B."/>
            <person name="Guo Z."/>
            <person name="Lei P."/>
        </authorList>
    </citation>
    <scope>NUCLEOTIDE SEQUENCE</scope>
    <source>
        <strain evidence="10">S6</strain>
    </source>
</reference>
<dbReference type="Gene3D" id="3.40.50.1010">
    <property type="entry name" value="5'-nuclease"/>
    <property type="match status" value="1"/>
</dbReference>